<dbReference type="EMBL" id="MCOL01000001">
    <property type="protein sequence ID" value="ODO62787.1"/>
    <property type="molecule type" value="Genomic_DNA"/>
</dbReference>
<dbReference type="SUPFAM" id="SSF51735">
    <property type="entry name" value="NAD(P)-binding Rossmann-fold domains"/>
    <property type="match status" value="1"/>
</dbReference>
<dbReference type="InterPro" id="IPR051783">
    <property type="entry name" value="NAD(P)-dependent_oxidoreduct"/>
</dbReference>
<dbReference type="RefSeq" id="WP_013355936.1">
    <property type="nucleotide sequence ID" value="NZ_AP028145.1"/>
</dbReference>
<dbReference type="GO" id="GO:0005737">
    <property type="term" value="C:cytoplasm"/>
    <property type="evidence" value="ECO:0007669"/>
    <property type="project" value="TreeGrafter"/>
</dbReference>
<dbReference type="PATRIC" id="fig|1590.175.peg.650"/>
<dbReference type="AlphaFoldDB" id="A0A165Q1Y4"/>
<dbReference type="CDD" id="cd05262">
    <property type="entry name" value="SDR_a7"/>
    <property type="match status" value="1"/>
</dbReference>
<sequence>MKVFITGGTGFVGSAVVQELVANGFEVVGLARSETSAQKLISWGAQPVRGSLTSLSTLATAAAQADAIIHLGFNNDFRHFFQAGAMDRRAIETMGRAISGTNKPLVVTYGTTGIRKHVETEHEVADTGLLKWLTPRKSEIVARQLMAQNINAFVVRLSPAVHGAGDMGFTRTVIERAKKSHRAEYFGLGTHAWSAVHRLDAAHLFYLVTMYGLEHPTTNERVFNAVAEESITTAAIARTISRKLNVPLKAKYNPLSFGDTAMLYLINCPTSSQLTRQILGWVPVQPDLLTDISSSRY</sequence>
<dbReference type="GO" id="GO:0045552">
    <property type="term" value="F:dihydroflavanol 4-reductase activity"/>
    <property type="evidence" value="ECO:0007669"/>
    <property type="project" value="UniProtKB-EC"/>
</dbReference>
<feature type="domain" description="NAD(P)-binding" evidence="1">
    <location>
        <begin position="7"/>
        <end position="131"/>
    </location>
</feature>
<dbReference type="InterPro" id="IPR036291">
    <property type="entry name" value="NAD(P)-bd_dom_sf"/>
</dbReference>
<proteinExistence type="predicted"/>
<name>A0A165Q1Y4_LACPN</name>
<dbReference type="Proteomes" id="UP000076989">
    <property type="component" value="Unassembled WGS sequence"/>
</dbReference>
<evidence type="ECO:0000313" key="5">
    <source>
        <dbReference type="Proteomes" id="UP000094892"/>
    </source>
</evidence>
<evidence type="ECO:0000313" key="2">
    <source>
        <dbReference type="EMBL" id="KZU03584.1"/>
    </source>
</evidence>
<dbReference type="EC" id="1.1.1.219" evidence="3"/>
<dbReference type="PANTHER" id="PTHR48079:SF9">
    <property type="entry name" value="PUTATIVE-RELATED"/>
    <property type="match status" value="1"/>
</dbReference>
<dbReference type="Proteomes" id="UP000094892">
    <property type="component" value="Unassembled WGS sequence"/>
</dbReference>
<protein>
    <submittedName>
        <fullName evidence="3">Dihydrokaempferol 4-reductase</fullName>
        <ecNumber evidence="3">1.1.1.219</ecNumber>
    </submittedName>
    <submittedName>
        <fullName evidence="2">Oxidoreductase</fullName>
    </submittedName>
</protein>
<comment type="caution">
    <text evidence="3">The sequence shown here is derived from an EMBL/GenBank/DDBJ whole genome shotgun (WGS) entry which is preliminary data.</text>
</comment>
<evidence type="ECO:0000313" key="4">
    <source>
        <dbReference type="Proteomes" id="UP000076989"/>
    </source>
</evidence>
<reference evidence="2 4" key="1">
    <citation type="submission" date="2016-03" db="EMBL/GenBank/DDBJ databases">
        <title>Comparative genomics of 54 Lactobacillus plantarum strains reveals genomic uncoupling from niche constraints.</title>
        <authorList>
            <person name="Martino M.E."/>
        </authorList>
    </citation>
    <scope>NUCLEOTIDE SEQUENCE [LARGE SCALE GENOMIC DNA]</scope>
    <source>
        <strain evidence="2 4">Nizo2260</strain>
    </source>
</reference>
<reference evidence="3 5" key="2">
    <citation type="submission" date="2016-08" db="EMBL/GenBank/DDBJ databases">
        <title>Genome sequencing of Lactobacillus plantarum JSA22, isolated from fermented soybean paste.</title>
        <authorList>
            <person name="Choi H.S."/>
        </authorList>
    </citation>
    <scope>NUCLEOTIDE SEQUENCE [LARGE SCALE GENOMIC DNA]</scope>
    <source>
        <strain evidence="3 5">JSA22</strain>
    </source>
</reference>
<dbReference type="InterPro" id="IPR016040">
    <property type="entry name" value="NAD(P)-bd_dom"/>
</dbReference>
<evidence type="ECO:0000313" key="3">
    <source>
        <dbReference type="EMBL" id="ODO62787.1"/>
    </source>
</evidence>
<keyword evidence="3" id="KW-0560">Oxidoreductase</keyword>
<accession>A0A165Q1Y4</accession>
<dbReference type="PANTHER" id="PTHR48079">
    <property type="entry name" value="PROTEIN YEEZ"/>
    <property type="match status" value="1"/>
</dbReference>
<dbReference type="Gene3D" id="3.40.50.720">
    <property type="entry name" value="NAD(P)-binding Rossmann-like Domain"/>
    <property type="match status" value="1"/>
</dbReference>
<organism evidence="3 5">
    <name type="scientific">Lactiplantibacillus plantarum</name>
    <name type="common">Lactobacillus plantarum</name>
    <dbReference type="NCBI Taxonomy" id="1590"/>
    <lineage>
        <taxon>Bacteria</taxon>
        <taxon>Bacillati</taxon>
        <taxon>Bacillota</taxon>
        <taxon>Bacilli</taxon>
        <taxon>Lactobacillales</taxon>
        <taxon>Lactobacillaceae</taxon>
        <taxon>Lactiplantibacillus</taxon>
    </lineage>
</organism>
<dbReference type="GO" id="GO:0004029">
    <property type="term" value="F:aldehyde dehydrogenase (NAD+) activity"/>
    <property type="evidence" value="ECO:0007669"/>
    <property type="project" value="TreeGrafter"/>
</dbReference>
<evidence type="ECO:0000259" key="1">
    <source>
        <dbReference type="Pfam" id="PF13460"/>
    </source>
</evidence>
<gene>
    <name evidence="3" type="ORF">LPJSA22_02805</name>
    <name evidence="2" type="ORF">Nizo2260_1824</name>
</gene>
<dbReference type="Pfam" id="PF13460">
    <property type="entry name" value="NAD_binding_10"/>
    <property type="match status" value="1"/>
</dbReference>
<dbReference type="EMBL" id="LUWI01000022">
    <property type="protein sequence ID" value="KZU03584.1"/>
    <property type="molecule type" value="Genomic_DNA"/>
</dbReference>